<keyword evidence="5" id="KW-1185">Reference proteome</keyword>
<protein>
    <submittedName>
        <fullName evidence="4">Uncharacterized protein</fullName>
    </submittedName>
</protein>
<evidence type="ECO:0000259" key="2">
    <source>
        <dbReference type="Pfam" id="PF00905"/>
    </source>
</evidence>
<dbReference type="RefSeq" id="WP_111866732.1">
    <property type="nucleotide sequence ID" value="NZ_QLYX01000005.1"/>
</dbReference>
<gene>
    <name evidence="4" type="ORF">DPM19_12850</name>
</gene>
<proteinExistence type="predicted"/>
<evidence type="ECO:0000256" key="1">
    <source>
        <dbReference type="SAM" id="MobiDB-lite"/>
    </source>
</evidence>
<dbReference type="InterPro" id="IPR054120">
    <property type="entry name" value="PBPA_dimer"/>
</dbReference>
<dbReference type="GO" id="GO:0008658">
    <property type="term" value="F:penicillin binding"/>
    <property type="evidence" value="ECO:0007669"/>
    <property type="project" value="InterPro"/>
</dbReference>
<feature type="region of interest" description="Disordered" evidence="1">
    <location>
        <begin position="328"/>
        <end position="353"/>
    </location>
</feature>
<dbReference type="GO" id="GO:0071972">
    <property type="term" value="F:peptidoglycan L,D-transpeptidase activity"/>
    <property type="evidence" value="ECO:0007669"/>
    <property type="project" value="TreeGrafter"/>
</dbReference>
<sequence length="494" mass="53155">MNMDKPLRRVTIFALLLIMALMINVNYIQGSQAESLQTDRLNNRQFLDVFNRPRGKIIAGNLTLAESEESGLSNPKYARNYTKGLIYSPVTGFFAATGGQSKLELAYNSLLDGRDRRITHQRWFDAFIGRAPKGADIYTTIKPKAQERAYEVLKGSTSQRAGAAVIDIRTGAIVVLAGFPSFDPQKVAPQTGTKGGQLLNQLDADKRLKPLLDKAMNDTFFPGSSFKTVVAALAMEQKGLNKNSSVFTGQLLLPESNRPLPNSHDGGACAGQAPLIQAFAESCNTTFAQMALDMGVDELAREAGKFGFGKPIEVEPDLLGQQSDVPVEVTDPQTGEKRKVGRDDTARSGIGQGSVQATPLQMAMTAAAVANKGKIMKPYLVQKVQDGEDQTVFYEARPREFAQPIKEDTADQLKDMMAAVVTSGTATNLRPFNIAGKTGTAETGIGNTNHRWFVGYAPMNNPRYAFAVVTVGPGSAGGTAGPLAGQIMRAVLAE</sequence>
<feature type="compositionally biased region" description="Basic and acidic residues" evidence="1">
    <location>
        <begin position="334"/>
        <end position="346"/>
    </location>
</feature>
<dbReference type="PANTHER" id="PTHR30627">
    <property type="entry name" value="PEPTIDOGLYCAN D,D-TRANSPEPTIDASE"/>
    <property type="match status" value="1"/>
</dbReference>
<evidence type="ECO:0000259" key="3">
    <source>
        <dbReference type="Pfam" id="PF21922"/>
    </source>
</evidence>
<dbReference type="Gene3D" id="3.40.710.10">
    <property type="entry name" value="DD-peptidase/beta-lactamase superfamily"/>
    <property type="match status" value="1"/>
</dbReference>
<dbReference type="Pfam" id="PF00905">
    <property type="entry name" value="Transpeptidase"/>
    <property type="match status" value="1"/>
</dbReference>
<accession>A0A365H698</accession>
<organism evidence="4 5">
    <name type="scientific">Actinomadura craniellae</name>
    <dbReference type="NCBI Taxonomy" id="2231787"/>
    <lineage>
        <taxon>Bacteria</taxon>
        <taxon>Bacillati</taxon>
        <taxon>Actinomycetota</taxon>
        <taxon>Actinomycetes</taxon>
        <taxon>Streptosporangiales</taxon>
        <taxon>Thermomonosporaceae</taxon>
        <taxon>Actinomadura</taxon>
    </lineage>
</organism>
<dbReference type="GO" id="GO:0005886">
    <property type="term" value="C:plasma membrane"/>
    <property type="evidence" value="ECO:0007669"/>
    <property type="project" value="TreeGrafter"/>
</dbReference>
<dbReference type="AlphaFoldDB" id="A0A365H698"/>
<dbReference type="InterPro" id="IPR012338">
    <property type="entry name" value="Beta-lactam/transpept-like"/>
</dbReference>
<dbReference type="PANTHER" id="PTHR30627:SF24">
    <property type="entry name" value="PENICILLIN-BINDING PROTEIN 4B"/>
    <property type="match status" value="1"/>
</dbReference>
<dbReference type="EMBL" id="QLYX01000005">
    <property type="protein sequence ID" value="RAY14644.1"/>
    <property type="molecule type" value="Genomic_DNA"/>
</dbReference>
<dbReference type="Gene3D" id="3.90.1310.10">
    <property type="entry name" value="Penicillin-binding protein 2a (Domain 2)"/>
    <property type="match status" value="1"/>
</dbReference>
<dbReference type="InterPro" id="IPR050515">
    <property type="entry name" value="Beta-lactam/transpept"/>
</dbReference>
<comment type="caution">
    <text evidence="4">The sequence shown here is derived from an EMBL/GenBank/DDBJ whole genome shotgun (WGS) entry which is preliminary data.</text>
</comment>
<dbReference type="InterPro" id="IPR001460">
    <property type="entry name" value="PCN-bd_Tpept"/>
</dbReference>
<dbReference type="OrthoDB" id="9766847at2"/>
<evidence type="ECO:0000313" key="5">
    <source>
        <dbReference type="Proteomes" id="UP000251891"/>
    </source>
</evidence>
<dbReference type="GO" id="GO:0071555">
    <property type="term" value="P:cell wall organization"/>
    <property type="evidence" value="ECO:0007669"/>
    <property type="project" value="TreeGrafter"/>
</dbReference>
<dbReference type="Pfam" id="PF21922">
    <property type="entry name" value="PBP_dimer_2"/>
    <property type="match status" value="1"/>
</dbReference>
<evidence type="ECO:0000313" key="4">
    <source>
        <dbReference type="EMBL" id="RAY14644.1"/>
    </source>
</evidence>
<dbReference type="SUPFAM" id="SSF56601">
    <property type="entry name" value="beta-lactamase/transpeptidase-like"/>
    <property type="match status" value="1"/>
</dbReference>
<dbReference type="Proteomes" id="UP000251891">
    <property type="component" value="Unassembled WGS sequence"/>
</dbReference>
<feature type="domain" description="Penicillin-binding protein transpeptidase" evidence="2">
    <location>
        <begin position="162"/>
        <end position="488"/>
    </location>
</feature>
<name>A0A365H698_9ACTN</name>
<reference evidence="4 5" key="1">
    <citation type="submission" date="2018-06" db="EMBL/GenBank/DDBJ databases">
        <title>Actinomadura craniellae sp. nov. isolated from marine sponge Craniella sp.</title>
        <authorList>
            <person name="Li L."/>
            <person name="Xu Q.H."/>
            <person name="Lin H.W."/>
            <person name="Lu Y.H."/>
        </authorList>
    </citation>
    <scope>NUCLEOTIDE SEQUENCE [LARGE SCALE GENOMIC DNA]</scope>
    <source>
        <strain evidence="4 5">LHW63021</strain>
    </source>
</reference>
<feature type="domain" description="Penicillin binding protein A dimerisation" evidence="3">
    <location>
        <begin position="54"/>
        <end position="137"/>
    </location>
</feature>